<protein>
    <recommendedName>
        <fullName evidence="1">DUF7677 domain-containing protein</fullName>
    </recommendedName>
</protein>
<organism evidence="2 3">
    <name type="scientific">Nonomuraea terrae</name>
    <dbReference type="NCBI Taxonomy" id="2530383"/>
    <lineage>
        <taxon>Bacteria</taxon>
        <taxon>Bacillati</taxon>
        <taxon>Actinomycetota</taxon>
        <taxon>Actinomycetes</taxon>
        <taxon>Streptosporangiales</taxon>
        <taxon>Streptosporangiaceae</taxon>
        <taxon>Nonomuraea</taxon>
    </lineage>
</organism>
<gene>
    <name evidence="2" type="ORF">E1286_37185</name>
</gene>
<accession>A0A4R4Y0K2</accession>
<feature type="domain" description="DUF7677" evidence="1">
    <location>
        <begin position="4"/>
        <end position="102"/>
    </location>
</feature>
<reference evidence="2 3" key="1">
    <citation type="submission" date="2019-03" db="EMBL/GenBank/DDBJ databases">
        <title>Draft genome sequences of novel Actinobacteria.</title>
        <authorList>
            <person name="Sahin N."/>
            <person name="Ay H."/>
            <person name="Saygin H."/>
        </authorList>
    </citation>
    <scope>NUCLEOTIDE SEQUENCE [LARGE SCALE GENOMIC DNA]</scope>
    <source>
        <strain evidence="2 3">CH32</strain>
    </source>
</reference>
<proteinExistence type="predicted"/>
<name>A0A4R4Y0K2_9ACTN</name>
<evidence type="ECO:0000259" key="1">
    <source>
        <dbReference type="Pfam" id="PF24725"/>
    </source>
</evidence>
<comment type="caution">
    <text evidence="2">The sequence shown here is derived from an EMBL/GenBank/DDBJ whole genome shotgun (WGS) entry which is preliminary data.</text>
</comment>
<evidence type="ECO:0000313" key="3">
    <source>
        <dbReference type="Proteomes" id="UP000295302"/>
    </source>
</evidence>
<dbReference type="EMBL" id="SMKQ01000187">
    <property type="protein sequence ID" value="TDD37506.1"/>
    <property type="molecule type" value="Genomic_DNA"/>
</dbReference>
<dbReference type="AlphaFoldDB" id="A0A4R4Y0K2"/>
<dbReference type="Pfam" id="PF24725">
    <property type="entry name" value="DUF7677"/>
    <property type="match status" value="1"/>
</dbReference>
<keyword evidence="3" id="KW-1185">Reference proteome</keyword>
<evidence type="ECO:0000313" key="2">
    <source>
        <dbReference type="EMBL" id="TDD37506.1"/>
    </source>
</evidence>
<dbReference type="RefSeq" id="WP_132620296.1">
    <property type="nucleotide sequence ID" value="NZ_SMKQ01000187.1"/>
</dbReference>
<dbReference type="InterPro" id="IPR056094">
    <property type="entry name" value="DUF7677"/>
</dbReference>
<dbReference type="Proteomes" id="UP000295302">
    <property type="component" value="Unassembled WGS sequence"/>
</dbReference>
<dbReference type="OrthoDB" id="670500at2"/>
<sequence length="102" mass="11512">MSSQLSHGASGAIRRFAGWVARGSVGHPMLEGINYWDELKDSPSQMETCFAVFANVLELDEQGLPINEKYAERRAATWLYLYCTGELPPEEPDLEPWECALY</sequence>